<sequence>MDNLAHSLVGAWMAEAGLKRYTPLATATLVIGANLPDVDAVVTFAGSDASLYWRRGWTHGVLMLAIWPFVLTGLMLAWDRFVRRRRHPELEPARAGPLLVLSALSILSHPALDWLNTYGVRLLMPFDGAWFYGDTLFIVDPWVWLLAGAAVIMADARTRRSAAGWMVLGIASTALVTVPDFVPWPAKVLWVVGVVAIVWLRLKGTQVVSTQRVATVCGVGLVLYLGAILLGSQVAAPRAKAWLEGQGQSVERVIAGPVPANPFVRDLIAVGKDRYHFVTADFLKGGDEHLRMNGSSLPRESNPGPVIKAALAAPHLRGLSNWLRLPTYRVSETAQGWRVTIDDVRYSRMQSGGLGSAVVELDKELKLVRAPPNNGAH</sequence>
<feature type="transmembrane region" description="Helical" evidence="1">
    <location>
        <begin position="214"/>
        <end position="236"/>
    </location>
</feature>
<reference evidence="2 5" key="2">
    <citation type="submission" date="2019-07" db="EMBL/GenBank/DDBJ databases">
        <title>Whole genome shotgun sequence of Myxococcus fulvus NBRC 100333.</title>
        <authorList>
            <person name="Hosoyama A."/>
            <person name="Uohara A."/>
            <person name="Ohji S."/>
            <person name="Ichikawa N."/>
        </authorList>
    </citation>
    <scope>NUCLEOTIDE SEQUENCE [LARGE SCALE GENOMIC DNA]</scope>
    <source>
        <strain evidence="2 5">NBRC 100333</strain>
    </source>
</reference>
<evidence type="ECO:0000313" key="2">
    <source>
        <dbReference type="EMBL" id="GEN05315.1"/>
    </source>
</evidence>
<comment type="caution">
    <text evidence="2">The sequence shown here is derived from an EMBL/GenBank/DDBJ whole genome shotgun (WGS) entry which is preliminary data.</text>
</comment>
<dbReference type="RefSeq" id="WP_074949519.1">
    <property type="nucleotide sequence ID" value="NZ_BJXR01000006.1"/>
</dbReference>
<keyword evidence="1" id="KW-1133">Transmembrane helix</keyword>
<organism evidence="2 5">
    <name type="scientific">Myxococcus fulvus</name>
    <dbReference type="NCBI Taxonomy" id="33"/>
    <lineage>
        <taxon>Bacteria</taxon>
        <taxon>Pseudomonadati</taxon>
        <taxon>Myxococcota</taxon>
        <taxon>Myxococcia</taxon>
        <taxon>Myxococcales</taxon>
        <taxon>Cystobacterineae</taxon>
        <taxon>Myxococcaceae</taxon>
        <taxon>Myxococcus</taxon>
    </lineage>
</organism>
<dbReference type="OrthoDB" id="9781927at2"/>
<evidence type="ECO:0000256" key="1">
    <source>
        <dbReference type="SAM" id="Phobius"/>
    </source>
</evidence>
<dbReference type="Proteomes" id="UP000321514">
    <property type="component" value="Unassembled WGS sequence"/>
</dbReference>
<dbReference type="PANTHER" id="PTHR40031:SF1">
    <property type="entry name" value="MEMBRANE-BOUND METAL-DEPENDENT HYDROLASE"/>
    <property type="match status" value="1"/>
</dbReference>
<reference evidence="3 4" key="1">
    <citation type="submission" date="2016-10" db="EMBL/GenBank/DDBJ databases">
        <authorList>
            <person name="Varghese N."/>
            <person name="Submissions S."/>
        </authorList>
    </citation>
    <scope>NUCLEOTIDE SEQUENCE [LARGE SCALE GENOMIC DNA]</scope>
    <source>
        <strain evidence="3 4">DSM 16525</strain>
    </source>
</reference>
<dbReference type="EMBL" id="BJXR01000006">
    <property type="protein sequence ID" value="GEN05315.1"/>
    <property type="molecule type" value="Genomic_DNA"/>
</dbReference>
<feature type="transmembrane region" description="Helical" evidence="1">
    <location>
        <begin position="161"/>
        <end position="178"/>
    </location>
</feature>
<proteinExistence type="predicted"/>
<name>A0A511STQ9_MYXFU</name>
<evidence type="ECO:0000313" key="4">
    <source>
        <dbReference type="Proteomes" id="UP000183760"/>
    </source>
</evidence>
<dbReference type="PANTHER" id="PTHR40031">
    <property type="entry name" value="HYPOTHETICAL MEMBRANE SPANNING PROTEIN"/>
    <property type="match status" value="1"/>
</dbReference>
<feature type="transmembrane region" description="Helical" evidence="1">
    <location>
        <begin position="57"/>
        <end position="78"/>
    </location>
</feature>
<dbReference type="EMBL" id="FOIB01000001">
    <property type="protein sequence ID" value="SET11388.1"/>
    <property type="molecule type" value="Genomic_DNA"/>
</dbReference>
<dbReference type="Proteomes" id="UP000183760">
    <property type="component" value="Unassembled WGS sequence"/>
</dbReference>
<accession>A0A511STQ9</accession>
<evidence type="ECO:0000313" key="3">
    <source>
        <dbReference type="EMBL" id="SET11388.1"/>
    </source>
</evidence>
<keyword evidence="1" id="KW-0472">Membrane</keyword>
<keyword evidence="4" id="KW-1185">Reference proteome</keyword>
<gene>
    <name evidence="2" type="ORF">MFU01_03520</name>
    <name evidence="3" type="ORF">SAMN05443572_1011141</name>
</gene>
<dbReference type="STRING" id="1334629.MFUL124B02_06635"/>
<dbReference type="InterPro" id="IPR007404">
    <property type="entry name" value="YdjM-like"/>
</dbReference>
<feature type="transmembrane region" description="Helical" evidence="1">
    <location>
        <begin position="98"/>
        <end position="115"/>
    </location>
</feature>
<dbReference type="Pfam" id="PF04307">
    <property type="entry name" value="YdjM"/>
    <property type="match status" value="1"/>
</dbReference>
<dbReference type="AlphaFoldDB" id="A0A511STQ9"/>
<feature type="transmembrane region" description="Helical" evidence="1">
    <location>
        <begin position="135"/>
        <end position="154"/>
    </location>
</feature>
<protein>
    <submittedName>
        <fullName evidence="2 3">Membrane protein</fullName>
    </submittedName>
</protein>
<keyword evidence="1" id="KW-0812">Transmembrane</keyword>
<feature type="transmembrane region" description="Helical" evidence="1">
    <location>
        <begin position="184"/>
        <end position="202"/>
    </location>
</feature>
<evidence type="ECO:0000313" key="5">
    <source>
        <dbReference type="Proteomes" id="UP000321514"/>
    </source>
</evidence>
<dbReference type="InterPro" id="IPR053170">
    <property type="entry name" value="Transcription_regulator"/>
</dbReference>